<name>A0A6I3L160_9NOCA</name>
<keyword evidence="3" id="KW-1185">Reference proteome</keyword>
<dbReference type="AlphaFoldDB" id="A0A6I3L160"/>
<reference evidence="2 3" key="1">
    <citation type="submission" date="2019-11" db="EMBL/GenBank/DDBJ databases">
        <title>Nocardia sp. nov. CT2-14 isolated from soil.</title>
        <authorList>
            <person name="Kanchanasin P."/>
            <person name="Tanasupawat S."/>
            <person name="Yuki M."/>
            <person name="Kudo T."/>
        </authorList>
    </citation>
    <scope>NUCLEOTIDE SEQUENCE [LARGE SCALE GENOMIC DNA]</scope>
    <source>
        <strain evidence="2 3">CT2-14</strain>
    </source>
</reference>
<gene>
    <name evidence="2" type="ORF">GLP40_28705</name>
</gene>
<dbReference type="PANTHER" id="PTHR33371:SF4">
    <property type="entry name" value="INTERMEMBRANE PHOSPHOLIPID TRANSPORT SYSTEM BINDING PROTEIN MLAD"/>
    <property type="match status" value="1"/>
</dbReference>
<evidence type="ECO:0000259" key="1">
    <source>
        <dbReference type="Pfam" id="PF02470"/>
    </source>
</evidence>
<dbReference type="PANTHER" id="PTHR33371">
    <property type="entry name" value="INTERMEMBRANE PHOSPHOLIPID TRANSPORT SYSTEM BINDING PROTEIN MLAD-RELATED"/>
    <property type="match status" value="1"/>
</dbReference>
<evidence type="ECO:0000313" key="2">
    <source>
        <dbReference type="EMBL" id="MTE16723.1"/>
    </source>
</evidence>
<protein>
    <submittedName>
        <fullName evidence="2">MCE family protein</fullName>
    </submittedName>
</protein>
<feature type="domain" description="Mce/MlaD" evidence="1">
    <location>
        <begin position="51"/>
        <end position="120"/>
    </location>
</feature>
<comment type="caution">
    <text evidence="2">The sequence shown here is derived from an EMBL/GenBank/DDBJ whole genome shotgun (WGS) entry which is preliminary data.</text>
</comment>
<dbReference type="GO" id="GO:0005576">
    <property type="term" value="C:extracellular region"/>
    <property type="evidence" value="ECO:0007669"/>
    <property type="project" value="TreeGrafter"/>
</dbReference>
<accession>A0A6I3L160</accession>
<evidence type="ECO:0000313" key="3">
    <source>
        <dbReference type="Proteomes" id="UP000432464"/>
    </source>
</evidence>
<proteinExistence type="predicted"/>
<dbReference type="Pfam" id="PF02470">
    <property type="entry name" value="MlaD"/>
    <property type="match status" value="1"/>
</dbReference>
<dbReference type="Proteomes" id="UP000432464">
    <property type="component" value="Unassembled WGS sequence"/>
</dbReference>
<sequence length="374" mass="38560">MHSASRTGVLMLYRFLASRGFISMLGALVLTAAATAAYLTVVTPPRAMQSYCAIMPDAIGLYPGNHVTMLGITVGSVTGIRPENGTVRVDFAVERAHPLRGAVSATTVSDTLAADRNLAVLSDGKAANRWNPGECITKTLTPKSMTRTLAAITDLSKQLNADGGGAVAGGMNALNDATSGTGPRMNEMIRTLGAALNSPDAAIGHIGELIDALASLSSSALANWPEIKATLAGFGPLFDLTDNDILMQGWEIGESLRFLVPWLNGLARQYGGPLLGGIDAAAPYLHLLAAHIGSVRQLIGMVPTLISAFQQSTDQATGMPKLIYAAPHVAMPQSDADQICAALNAVMPGRCADAGGGLAGMNLAGIVLGMAGAR</sequence>
<dbReference type="InterPro" id="IPR003399">
    <property type="entry name" value="Mce/MlaD"/>
</dbReference>
<dbReference type="EMBL" id="WMBB01000016">
    <property type="protein sequence ID" value="MTE16723.1"/>
    <property type="molecule type" value="Genomic_DNA"/>
</dbReference>
<dbReference type="InterPro" id="IPR052336">
    <property type="entry name" value="MlaD_Phospholipid_Transporter"/>
</dbReference>
<organism evidence="2 3">
    <name type="scientific">Nocardia aurantiaca</name>
    <dbReference type="NCBI Taxonomy" id="2675850"/>
    <lineage>
        <taxon>Bacteria</taxon>
        <taxon>Bacillati</taxon>
        <taxon>Actinomycetota</taxon>
        <taxon>Actinomycetes</taxon>
        <taxon>Mycobacteriales</taxon>
        <taxon>Nocardiaceae</taxon>
        <taxon>Nocardia</taxon>
    </lineage>
</organism>